<keyword evidence="6" id="KW-1185">Reference proteome</keyword>
<dbReference type="InterPro" id="IPR019775">
    <property type="entry name" value="WD40_repeat_CS"/>
</dbReference>
<dbReference type="SMART" id="SM00320">
    <property type="entry name" value="WD40"/>
    <property type="match status" value="5"/>
</dbReference>
<dbReference type="PROSITE" id="PS00678">
    <property type="entry name" value="WD_REPEATS_1"/>
    <property type="match status" value="2"/>
</dbReference>
<organism evidence="5 6">
    <name type="scientific">Fomitopsis schrenkii</name>
    <name type="common">Brown rot fungus</name>
    <dbReference type="NCBI Taxonomy" id="2126942"/>
    <lineage>
        <taxon>Eukaryota</taxon>
        <taxon>Fungi</taxon>
        <taxon>Dikarya</taxon>
        <taxon>Basidiomycota</taxon>
        <taxon>Agaricomycotina</taxon>
        <taxon>Agaricomycetes</taxon>
        <taxon>Polyporales</taxon>
        <taxon>Fomitopsis</taxon>
    </lineage>
</organism>
<dbReference type="HOGENOM" id="CLU_031466_0_0_1"/>
<dbReference type="InterPro" id="IPR001680">
    <property type="entry name" value="WD40_rpt"/>
</dbReference>
<proteinExistence type="predicted"/>
<evidence type="ECO:0000256" key="3">
    <source>
        <dbReference type="PROSITE-ProRule" id="PRU00221"/>
    </source>
</evidence>
<dbReference type="EMBL" id="KE504144">
    <property type="protein sequence ID" value="EPT01159.1"/>
    <property type="molecule type" value="Genomic_DNA"/>
</dbReference>
<dbReference type="OrthoDB" id="308449at2759"/>
<gene>
    <name evidence="5" type="ORF">FOMPIDRAFT_1036462</name>
</gene>
<dbReference type="PANTHER" id="PTHR44675">
    <property type="entry name" value="PAK1 INTERACTING PROTEIN 1"/>
    <property type="match status" value="1"/>
</dbReference>
<dbReference type="InterPro" id="IPR051959">
    <property type="entry name" value="PAK1-Kinase_Regulator"/>
</dbReference>
<name>S8ED73_FOMSC</name>
<accession>S8ED73</accession>
<dbReference type="AlphaFoldDB" id="S8ED73"/>
<dbReference type="InParanoid" id="S8ED73"/>
<dbReference type="eggNOG" id="KOG0294">
    <property type="taxonomic scope" value="Eukaryota"/>
</dbReference>
<feature type="repeat" description="WD" evidence="3">
    <location>
        <begin position="118"/>
        <end position="160"/>
    </location>
</feature>
<dbReference type="SUPFAM" id="SSF50978">
    <property type="entry name" value="WD40 repeat-like"/>
    <property type="match status" value="1"/>
</dbReference>
<dbReference type="PROSITE" id="PS50294">
    <property type="entry name" value="WD_REPEATS_REGION"/>
    <property type="match status" value="2"/>
</dbReference>
<dbReference type="Gene3D" id="2.130.10.10">
    <property type="entry name" value="YVTN repeat-like/Quinoprotein amine dehydrogenase"/>
    <property type="match status" value="2"/>
</dbReference>
<sequence>MAPVAHKKVKISPQHSGEAKPNKSTRLAPKHAKKPATRTAPTAISAKGKERAVSPTPLLKARKAKSAARSEAEPLSSSLPATVKVVAGSYEKLLYGLEGSTTAEGTRYTFHLKPIFIFPAHISSVRAVAASPQGGKWLATGSGDEIVKVWDLRRRKEIGGLMHHEGSITHLEFPSRSHLLSASEDGTLCLFHARDWGVLRTLKGHKGRVNSVAVHPSGKVALSVGKDRTLRMWDLMRGKGSASTKLGKEGEVVRWSTDGSYFVVLSQSTIDLYTTDMDLRHIIHHPSRLHDVKFCKRVNGEGEVLLVAAEDKKVSIYDLPLDPDKAPSIVAEMVGHSNRSVISTVRFCCTQLMLQLCRVKAAQVLQIALPSSCDRSSTTIVSTISSDGMIHIYDLAELPASEDEKHQMHPAAVYDTKGSRLTCLALADGEASSNGPSANGKRKRSADDGVEDSEDDYEDWDASHENGAPIGVRQEEVEGEYEGDGDSGSDSDEG</sequence>
<feature type="repeat" description="WD" evidence="3">
    <location>
        <begin position="202"/>
        <end position="243"/>
    </location>
</feature>
<dbReference type="Pfam" id="PF00400">
    <property type="entry name" value="WD40"/>
    <property type="match status" value="3"/>
</dbReference>
<dbReference type="PANTHER" id="PTHR44675:SF1">
    <property type="entry name" value="P21-ACTIVATED PROTEIN KINASE-INTERACTING PROTEIN 1"/>
    <property type="match status" value="1"/>
</dbReference>
<dbReference type="Proteomes" id="UP000015241">
    <property type="component" value="Unassembled WGS sequence"/>
</dbReference>
<dbReference type="PROSITE" id="PS50082">
    <property type="entry name" value="WD_REPEATS_2"/>
    <property type="match status" value="2"/>
</dbReference>
<dbReference type="InterPro" id="IPR015943">
    <property type="entry name" value="WD40/YVTN_repeat-like_dom_sf"/>
</dbReference>
<dbReference type="InterPro" id="IPR036322">
    <property type="entry name" value="WD40_repeat_dom_sf"/>
</dbReference>
<keyword evidence="2" id="KW-0677">Repeat</keyword>
<evidence type="ECO:0000256" key="1">
    <source>
        <dbReference type="ARBA" id="ARBA00022574"/>
    </source>
</evidence>
<feature type="compositionally biased region" description="Acidic residues" evidence="4">
    <location>
        <begin position="477"/>
        <end position="494"/>
    </location>
</feature>
<feature type="region of interest" description="Disordered" evidence="4">
    <location>
        <begin position="1"/>
        <end position="75"/>
    </location>
</feature>
<keyword evidence="1 3" id="KW-0853">WD repeat</keyword>
<reference evidence="5 6" key="1">
    <citation type="journal article" date="2012" name="Science">
        <title>The Paleozoic origin of enzymatic lignin decomposition reconstructed from 31 fungal genomes.</title>
        <authorList>
            <person name="Floudas D."/>
            <person name="Binder M."/>
            <person name="Riley R."/>
            <person name="Barry K."/>
            <person name="Blanchette R.A."/>
            <person name="Henrissat B."/>
            <person name="Martinez A.T."/>
            <person name="Otillar R."/>
            <person name="Spatafora J.W."/>
            <person name="Yadav J.S."/>
            <person name="Aerts A."/>
            <person name="Benoit I."/>
            <person name="Boyd A."/>
            <person name="Carlson A."/>
            <person name="Copeland A."/>
            <person name="Coutinho P.M."/>
            <person name="de Vries R.P."/>
            <person name="Ferreira P."/>
            <person name="Findley K."/>
            <person name="Foster B."/>
            <person name="Gaskell J."/>
            <person name="Glotzer D."/>
            <person name="Gorecki P."/>
            <person name="Heitman J."/>
            <person name="Hesse C."/>
            <person name="Hori C."/>
            <person name="Igarashi K."/>
            <person name="Jurgens J.A."/>
            <person name="Kallen N."/>
            <person name="Kersten P."/>
            <person name="Kohler A."/>
            <person name="Kuees U."/>
            <person name="Kumar T.K.A."/>
            <person name="Kuo A."/>
            <person name="LaButti K."/>
            <person name="Larrondo L.F."/>
            <person name="Lindquist E."/>
            <person name="Ling A."/>
            <person name="Lombard V."/>
            <person name="Lucas S."/>
            <person name="Lundell T."/>
            <person name="Martin R."/>
            <person name="McLaughlin D.J."/>
            <person name="Morgenstern I."/>
            <person name="Morin E."/>
            <person name="Murat C."/>
            <person name="Nagy L.G."/>
            <person name="Nolan M."/>
            <person name="Ohm R.A."/>
            <person name="Patyshakuliyeva A."/>
            <person name="Rokas A."/>
            <person name="Ruiz-Duenas F.J."/>
            <person name="Sabat G."/>
            <person name="Salamov A."/>
            <person name="Samejima M."/>
            <person name="Schmutz J."/>
            <person name="Slot J.C."/>
            <person name="St John F."/>
            <person name="Stenlid J."/>
            <person name="Sun H."/>
            <person name="Sun S."/>
            <person name="Syed K."/>
            <person name="Tsang A."/>
            <person name="Wiebenga A."/>
            <person name="Young D."/>
            <person name="Pisabarro A."/>
            <person name="Eastwood D.C."/>
            <person name="Martin F."/>
            <person name="Cullen D."/>
            <person name="Grigoriev I.V."/>
            <person name="Hibbett D.S."/>
        </authorList>
    </citation>
    <scope>NUCLEOTIDE SEQUENCE</scope>
    <source>
        <strain evidence="6">FP-58527</strain>
    </source>
</reference>
<feature type="compositionally biased region" description="Acidic residues" evidence="4">
    <location>
        <begin position="448"/>
        <end position="460"/>
    </location>
</feature>
<feature type="region of interest" description="Disordered" evidence="4">
    <location>
        <begin position="428"/>
        <end position="494"/>
    </location>
</feature>
<evidence type="ECO:0000256" key="2">
    <source>
        <dbReference type="ARBA" id="ARBA00022737"/>
    </source>
</evidence>
<feature type="compositionally biased region" description="Basic residues" evidence="4">
    <location>
        <begin position="1"/>
        <end position="10"/>
    </location>
</feature>
<dbReference type="STRING" id="743788.S8ED73"/>
<evidence type="ECO:0000313" key="5">
    <source>
        <dbReference type="EMBL" id="EPT01159.1"/>
    </source>
</evidence>
<evidence type="ECO:0000256" key="4">
    <source>
        <dbReference type="SAM" id="MobiDB-lite"/>
    </source>
</evidence>
<evidence type="ECO:0000313" key="6">
    <source>
        <dbReference type="Proteomes" id="UP000015241"/>
    </source>
</evidence>
<protein>
    <submittedName>
        <fullName evidence="5">Uncharacterized protein</fullName>
    </submittedName>
</protein>